<accession>W4KFK9</accession>
<name>W4KFK9_HETIT</name>
<dbReference type="AlphaFoldDB" id="W4KFK9"/>
<evidence type="ECO:0000313" key="1">
    <source>
        <dbReference type="EMBL" id="ETW84642.1"/>
    </source>
</evidence>
<dbReference type="GeneID" id="20677379"/>
<evidence type="ECO:0000313" key="2">
    <source>
        <dbReference type="Proteomes" id="UP000030671"/>
    </source>
</evidence>
<feature type="non-terminal residue" evidence="1">
    <location>
        <position position="1"/>
    </location>
</feature>
<sequence>ISPPSTIIIFGIYKTYLKNLQPSQVPQPLIVAKESSALRPIIFLVNHQQKVECTINLGSQVITMLEGICNKLALIYNPKIILNIQLANSKINRSLGLACNIPFLISDIILYLQVYVIQNPAYNVLLCCPFDILTKNIVKNYLNEDQTIAISDLNMGQ</sequence>
<dbReference type="KEGG" id="hir:HETIRDRAFT_47109"/>
<dbReference type="EMBL" id="KI925456">
    <property type="protein sequence ID" value="ETW84642.1"/>
    <property type="molecule type" value="Genomic_DNA"/>
</dbReference>
<dbReference type="OrthoDB" id="5596707at2759"/>
<dbReference type="Proteomes" id="UP000030671">
    <property type="component" value="Unassembled WGS sequence"/>
</dbReference>
<dbReference type="HOGENOM" id="CLU_003921_8_0_1"/>
<dbReference type="InParanoid" id="W4KFK9"/>
<reference evidence="1 2" key="1">
    <citation type="journal article" date="2012" name="New Phytol.">
        <title>Insight into trade-off between wood decay and parasitism from the genome of a fungal forest pathogen.</title>
        <authorList>
            <person name="Olson A."/>
            <person name="Aerts A."/>
            <person name="Asiegbu F."/>
            <person name="Belbahri L."/>
            <person name="Bouzid O."/>
            <person name="Broberg A."/>
            <person name="Canback B."/>
            <person name="Coutinho P.M."/>
            <person name="Cullen D."/>
            <person name="Dalman K."/>
            <person name="Deflorio G."/>
            <person name="van Diepen L.T."/>
            <person name="Dunand C."/>
            <person name="Duplessis S."/>
            <person name="Durling M."/>
            <person name="Gonthier P."/>
            <person name="Grimwood J."/>
            <person name="Fossdal C.G."/>
            <person name="Hansson D."/>
            <person name="Henrissat B."/>
            <person name="Hietala A."/>
            <person name="Himmelstrand K."/>
            <person name="Hoffmeister D."/>
            <person name="Hogberg N."/>
            <person name="James T.Y."/>
            <person name="Karlsson M."/>
            <person name="Kohler A."/>
            <person name="Kues U."/>
            <person name="Lee Y.H."/>
            <person name="Lin Y.C."/>
            <person name="Lind M."/>
            <person name="Lindquist E."/>
            <person name="Lombard V."/>
            <person name="Lucas S."/>
            <person name="Lunden K."/>
            <person name="Morin E."/>
            <person name="Murat C."/>
            <person name="Park J."/>
            <person name="Raffaello T."/>
            <person name="Rouze P."/>
            <person name="Salamov A."/>
            <person name="Schmutz J."/>
            <person name="Solheim H."/>
            <person name="Stahlberg J."/>
            <person name="Velez H."/>
            <person name="de Vries R.P."/>
            <person name="Wiebenga A."/>
            <person name="Woodward S."/>
            <person name="Yakovlev I."/>
            <person name="Garbelotto M."/>
            <person name="Martin F."/>
            <person name="Grigoriev I.V."/>
            <person name="Stenlid J."/>
        </authorList>
    </citation>
    <scope>NUCLEOTIDE SEQUENCE [LARGE SCALE GENOMIC DNA]</scope>
    <source>
        <strain evidence="1 2">TC 32-1</strain>
    </source>
</reference>
<organism evidence="1 2">
    <name type="scientific">Heterobasidion irregulare (strain TC 32-1)</name>
    <dbReference type="NCBI Taxonomy" id="747525"/>
    <lineage>
        <taxon>Eukaryota</taxon>
        <taxon>Fungi</taxon>
        <taxon>Dikarya</taxon>
        <taxon>Basidiomycota</taxon>
        <taxon>Agaricomycotina</taxon>
        <taxon>Agaricomycetes</taxon>
        <taxon>Russulales</taxon>
        <taxon>Bondarzewiaceae</taxon>
        <taxon>Heterobasidion</taxon>
        <taxon>Heterobasidion annosum species complex</taxon>
    </lineage>
</organism>
<dbReference type="RefSeq" id="XP_009543202.1">
    <property type="nucleotide sequence ID" value="XM_009544907.1"/>
</dbReference>
<gene>
    <name evidence="1" type="ORF">HETIRDRAFT_47109</name>
</gene>
<proteinExistence type="predicted"/>
<keyword evidence="2" id="KW-1185">Reference proteome</keyword>
<protein>
    <submittedName>
        <fullName evidence="1">Uncharacterized protein</fullName>
    </submittedName>
</protein>